<dbReference type="GO" id="GO:0009982">
    <property type="term" value="F:pseudouridine synthase activity"/>
    <property type="evidence" value="ECO:0007669"/>
    <property type="project" value="InterPro"/>
</dbReference>
<dbReference type="PROSITE" id="PS01129">
    <property type="entry name" value="PSI_RLU"/>
    <property type="match status" value="1"/>
</dbReference>
<dbReference type="InterPro" id="IPR020103">
    <property type="entry name" value="PsdUridine_synth_cat_dom_sf"/>
</dbReference>
<accession>A0A850QH05</accession>
<dbReference type="Proteomes" id="UP000588051">
    <property type="component" value="Unassembled WGS sequence"/>
</dbReference>
<dbReference type="EMBL" id="JABXYJ010000007">
    <property type="protein sequence ID" value="NVO78861.1"/>
    <property type="molecule type" value="Genomic_DNA"/>
</dbReference>
<dbReference type="Pfam" id="PF00849">
    <property type="entry name" value="PseudoU_synth_2"/>
    <property type="match status" value="1"/>
</dbReference>
<feature type="domain" description="Pseudouridine synthase RsuA/RluA-like" evidence="2">
    <location>
        <begin position="95"/>
        <end position="242"/>
    </location>
</feature>
<dbReference type="SUPFAM" id="SSF55120">
    <property type="entry name" value="Pseudouridine synthase"/>
    <property type="match status" value="1"/>
</dbReference>
<reference evidence="3 4" key="1">
    <citation type="submission" date="2020-06" db="EMBL/GenBank/DDBJ databases">
        <authorList>
            <person name="Qiu C."/>
            <person name="Liu Z."/>
        </authorList>
    </citation>
    <scope>NUCLEOTIDE SEQUENCE [LARGE SCALE GENOMIC DNA]</scope>
    <source>
        <strain evidence="3 4">EM 1</strain>
    </source>
</reference>
<dbReference type="Gene3D" id="3.30.2350.10">
    <property type="entry name" value="Pseudouridine synthase"/>
    <property type="match status" value="1"/>
</dbReference>
<dbReference type="AlphaFoldDB" id="A0A850QH05"/>
<gene>
    <name evidence="3" type="ORF">HV832_13575</name>
</gene>
<dbReference type="PANTHER" id="PTHR21600">
    <property type="entry name" value="MITOCHONDRIAL RNA PSEUDOURIDINE SYNTHASE"/>
    <property type="match status" value="1"/>
</dbReference>
<dbReference type="PANTHER" id="PTHR21600:SF84">
    <property type="entry name" value="PSEUDOURIDINE SYNTHASE RSUA_RLUA-LIKE DOMAIN-CONTAINING PROTEIN"/>
    <property type="match status" value="1"/>
</dbReference>
<evidence type="ECO:0000313" key="3">
    <source>
        <dbReference type="EMBL" id="NVO78861.1"/>
    </source>
</evidence>
<dbReference type="GO" id="GO:0003723">
    <property type="term" value="F:RNA binding"/>
    <property type="evidence" value="ECO:0007669"/>
    <property type="project" value="InterPro"/>
</dbReference>
<evidence type="ECO:0000256" key="1">
    <source>
        <dbReference type="SAM" id="MobiDB-lite"/>
    </source>
</evidence>
<dbReference type="InterPro" id="IPR006224">
    <property type="entry name" value="PsdUridine_synth_RluA-like_CS"/>
</dbReference>
<keyword evidence="4" id="KW-1185">Reference proteome</keyword>
<dbReference type="GO" id="GO:0140098">
    <property type="term" value="F:catalytic activity, acting on RNA"/>
    <property type="evidence" value="ECO:0007669"/>
    <property type="project" value="UniProtKB-ARBA"/>
</dbReference>
<comment type="caution">
    <text evidence="3">The sequence shown here is derived from an EMBL/GenBank/DDBJ whole genome shotgun (WGS) entry which is preliminary data.</text>
</comment>
<evidence type="ECO:0000313" key="4">
    <source>
        <dbReference type="Proteomes" id="UP000588051"/>
    </source>
</evidence>
<dbReference type="InterPro" id="IPR050188">
    <property type="entry name" value="RluA_PseudoU_synthase"/>
</dbReference>
<evidence type="ECO:0000259" key="2">
    <source>
        <dbReference type="Pfam" id="PF00849"/>
    </source>
</evidence>
<dbReference type="RefSeq" id="WP_176804390.1">
    <property type="nucleotide sequence ID" value="NZ_JABXYJ010000007.1"/>
</dbReference>
<name>A0A850QH05_9BURK</name>
<dbReference type="GO" id="GO:0000455">
    <property type="term" value="P:enzyme-directed rRNA pseudouridine synthesis"/>
    <property type="evidence" value="ECO:0007669"/>
    <property type="project" value="TreeGrafter"/>
</dbReference>
<dbReference type="InterPro" id="IPR006145">
    <property type="entry name" value="PsdUridine_synth_RsuA/RluA"/>
</dbReference>
<protein>
    <submittedName>
        <fullName evidence="3">Pseudouridine synthase</fullName>
    </submittedName>
</protein>
<sequence>MHAPLPARDGVAPSYIWIPEGKWHNILDFLTSYFPDVSAETWRSRIARNEVVDAHGAPCQPDTPARRGMCIYYYRELENETPIPFEASILHLDDHLLVADKPHFLPVTPGGRFLHETLLVRLKKETGLPHLTPIHRLDRETAGVILFSHNPESRGRYQALFQQRAIRKTYYALAPALPGTQFPCIHQSHMCDGERFFTMQEAPGIINSETWIDIAGSHGAYNLYILKPVTGKKHQLRVHLASMGAPIVNDSFYPVTQACRGDDFSAPLQLLAKAIAFDDPLSGETREFISQRSLQTGVAHDRTGPTIDSAS</sequence>
<proteinExistence type="predicted"/>
<feature type="region of interest" description="Disordered" evidence="1">
    <location>
        <begin position="292"/>
        <end position="311"/>
    </location>
</feature>
<organism evidence="3 4">
    <name type="scientific">Undibacterium oligocarboniphilum</name>
    <dbReference type="NCBI Taxonomy" id="666702"/>
    <lineage>
        <taxon>Bacteria</taxon>
        <taxon>Pseudomonadati</taxon>
        <taxon>Pseudomonadota</taxon>
        <taxon>Betaproteobacteria</taxon>
        <taxon>Burkholderiales</taxon>
        <taxon>Oxalobacteraceae</taxon>
        <taxon>Undibacterium</taxon>
    </lineage>
</organism>